<dbReference type="CDD" id="cd14688">
    <property type="entry name" value="bZIP_YAP"/>
    <property type="match status" value="1"/>
</dbReference>
<reference evidence="1 2" key="1">
    <citation type="journal article" date="2013" name="PLoS ONE">
        <title>Genomic and secretomic analyses reveal unique features of the lignocellulolytic enzyme system of Penicillium decumbens.</title>
        <authorList>
            <person name="Liu G."/>
            <person name="Zhang L."/>
            <person name="Wei X."/>
            <person name="Zou G."/>
            <person name="Qin Y."/>
            <person name="Ma L."/>
            <person name="Li J."/>
            <person name="Zheng H."/>
            <person name="Wang S."/>
            <person name="Wang C."/>
            <person name="Xun L."/>
            <person name="Zhao G.-P."/>
            <person name="Zhou Z."/>
            <person name="Qu Y."/>
        </authorList>
    </citation>
    <scope>NUCLEOTIDE SEQUENCE [LARGE SCALE GENOMIC DNA]</scope>
    <source>
        <strain evidence="2">114-2 / CGMCC 5302</strain>
    </source>
</reference>
<dbReference type="HOGENOM" id="CLU_960107_0_0_1"/>
<accession>S7ZK19</accession>
<evidence type="ECO:0000313" key="2">
    <source>
        <dbReference type="Proteomes" id="UP000019376"/>
    </source>
</evidence>
<dbReference type="PANTHER" id="PTHR42070">
    <property type="entry name" value="FILAMENT ASSOCIATED PROTEIN, PUTATIVE (AFU_ORTHOLOGUE AFUA_8G06630)-RELATED"/>
    <property type="match status" value="1"/>
</dbReference>
<proteinExistence type="predicted"/>
<name>S7ZK19_PENO1</name>
<protein>
    <recommendedName>
        <fullName evidence="3">BZIP domain-containing protein</fullName>
    </recommendedName>
</protein>
<dbReference type="SUPFAM" id="SSF57959">
    <property type="entry name" value="Leucine zipper domain"/>
    <property type="match status" value="1"/>
</dbReference>
<dbReference type="GO" id="GO:0003700">
    <property type="term" value="F:DNA-binding transcription factor activity"/>
    <property type="evidence" value="ECO:0007669"/>
    <property type="project" value="InterPro"/>
</dbReference>
<organism evidence="1 2">
    <name type="scientific">Penicillium oxalicum (strain 114-2 / CGMCC 5302)</name>
    <name type="common">Penicillium decumbens</name>
    <dbReference type="NCBI Taxonomy" id="933388"/>
    <lineage>
        <taxon>Eukaryota</taxon>
        <taxon>Fungi</taxon>
        <taxon>Dikarya</taxon>
        <taxon>Ascomycota</taxon>
        <taxon>Pezizomycotina</taxon>
        <taxon>Eurotiomycetes</taxon>
        <taxon>Eurotiomycetidae</taxon>
        <taxon>Eurotiales</taxon>
        <taxon>Aspergillaceae</taxon>
        <taxon>Penicillium</taxon>
    </lineage>
</organism>
<dbReference type="PhylomeDB" id="S7ZK19"/>
<dbReference type="EMBL" id="KB644411">
    <property type="protein sequence ID" value="EPS29031.1"/>
    <property type="molecule type" value="Genomic_DNA"/>
</dbReference>
<dbReference type="AlphaFoldDB" id="S7ZK19"/>
<evidence type="ECO:0000313" key="1">
    <source>
        <dbReference type="EMBL" id="EPS29031.1"/>
    </source>
</evidence>
<evidence type="ECO:0008006" key="3">
    <source>
        <dbReference type="Google" id="ProtNLM"/>
    </source>
</evidence>
<sequence length="290" mass="31864">MLFALTAGNLTILQAEDLARVRNNQRKCRARQKEYIRDLEQRVQLYKITQHAQLDVLQKKIELLSVENQLLKHFVESVTPIMYLAFASPLPPSREAGAGTTGSEVGFDLLLSSDYATTSKLVPGVSSIIYLLTVIVSILSNNAQATSALQDSKSIDISNDLFEGSMMASNTFLPECLLFDDQAVYMPDLPTSVAEISETLRFPQTELGPHNFLSPKECEKPASGCPAMACNSQTSVSLPTPTVSCSEACELLVGYARRKPDLMSLHLRLQDGYRKSLVPGEGCRLIIICC</sequence>
<keyword evidence="2" id="KW-1185">Reference proteome</keyword>
<dbReference type="STRING" id="933388.S7ZK19"/>
<dbReference type="Gene3D" id="1.20.5.170">
    <property type="match status" value="1"/>
</dbReference>
<dbReference type="InterPro" id="IPR046347">
    <property type="entry name" value="bZIP_sf"/>
</dbReference>
<gene>
    <name evidence="1" type="ORF">PDE_03977</name>
</gene>
<dbReference type="Proteomes" id="UP000019376">
    <property type="component" value="Unassembled WGS sequence"/>
</dbReference>
<dbReference type="PANTHER" id="PTHR42070:SF1">
    <property type="entry name" value="FILAMENT ASSOCIATED PROTEIN, PUTATIVE (AFU_ORTHOLOGUE AFUA_8G06630)-RELATED"/>
    <property type="match status" value="1"/>
</dbReference>
<dbReference type="OrthoDB" id="4505928at2759"/>